<dbReference type="EMBL" id="RFFG01000048">
    <property type="protein sequence ID" value="RMI40923.1"/>
    <property type="molecule type" value="Genomic_DNA"/>
</dbReference>
<dbReference type="CDD" id="cd02440">
    <property type="entry name" value="AdoMet_MTases"/>
    <property type="match status" value="1"/>
</dbReference>
<comment type="caution">
    <text evidence="2">The sequence shown here is derived from an EMBL/GenBank/DDBJ whole genome shotgun (WGS) entry which is preliminary data.</text>
</comment>
<dbReference type="Proteomes" id="UP000282674">
    <property type="component" value="Unassembled WGS sequence"/>
</dbReference>
<name>A0A3M2LWI7_9ACTN</name>
<dbReference type="InterPro" id="IPR052356">
    <property type="entry name" value="Thiol_S-MT"/>
</dbReference>
<dbReference type="PANTHER" id="PTHR45036">
    <property type="entry name" value="METHYLTRANSFERASE LIKE 7B"/>
    <property type="match status" value="1"/>
</dbReference>
<dbReference type="InterPro" id="IPR029063">
    <property type="entry name" value="SAM-dependent_MTases_sf"/>
</dbReference>
<proteinExistence type="predicted"/>
<gene>
    <name evidence="2" type="ORF">EBO15_25030</name>
</gene>
<keyword evidence="2" id="KW-0489">Methyltransferase</keyword>
<dbReference type="GO" id="GO:0032259">
    <property type="term" value="P:methylation"/>
    <property type="evidence" value="ECO:0007669"/>
    <property type="project" value="UniProtKB-KW"/>
</dbReference>
<evidence type="ECO:0000313" key="3">
    <source>
        <dbReference type="Proteomes" id="UP000282674"/>
    </source>
</evidence>
<dbReference type="Gene3D" id="3.40.50.150">
    <property type="entry name" value="Vaccinia Virus protein VP39"/>
    <property type="match status" value="1"/>
</dbReference>
<dbReference type="InterPro" id="IPR013216">
    <property type="entry name" value="Methyltransf_11"/>
</dbReference>
<dbReference type="SUPFAM" id="SSF53335">
    <property type="entry name" value="S-adenosyl-L-methionine-dependent methyltransferases"/>
    <property type="match status" value="1"/>
</dbReference>
<dbReference type="Pfam" id="PF08241">
    <property type="entry name" value="Methyltransf_11"/>
    <property type="match status" value="1"/>
</dbReference>
<dbReference type="RefSeq" id="WP_122196882.1">
    <property type="nucleotide sequence ID" value="NZ_JBHSKC010000001.1"/>
</dbReference>
<sequence>MRTTNERVLAVFDAVADRYDRQMATCERWLFPGSRAWVTGRAEGRVVEIAVGTGLNLPLYPEAARSVVGIDLSGAMLAVARKRVEDEKLGDRVELRRGDAQRLDLPDGCADTVVSTFTLCSIPDADAAVREAFRLLRPGGRFVLAEHGPSSDLVVRTLMRLVEPLVLRLSADHLTRDPRPILRAAGFRIEHVARDRLGVSFRILAVRPE</sequence>
<dbReference type="OrthoDB" id="65624at2"/>
<dbReference type="PANTHER" id="PTHR45036:SF1">
    <property type="entry name" value="METHYLTRANSFERASE LIKE 7A"/>
    <property type="match status" value="1"/>
</dbReference>
<keyword evidence="2" id="KW-0808">Transferase</keyword>
<protein>
    <submittedName>
        <fullName evidence="2">Methyltransferase domain-containing protein</fullName>
    </submittedName>
</protein>
<reference evidence="2 3" key="1">
    <citation type="submission" date="2018-10" db="EMBL/GenBank/DDBJ databases">
        <title>Isolation from soil.</title>
        <authorList>
            <person name="Hu J."/>
        </authorList>
    </citation>
    <scope>NUCLEOTIDE SEQUENCE [LARGE SCALE GENOMIC DNA]</scope>
    <source>
        <strain evidence="2 3">NEAU-Ht49</strain>
    </source>
</reference>
<evidence type="ECO:0000313" key="2">
    <source>
        <dbReference type="EMBL" id="RMI40923.1"/>
    </source>
</evidence>
<organism evidence="2 3">
    <name type="scientific">Actinomadura harenae</name>
    <dbReference type="NCBI Taxonomy" id="2483351"/>
    <lineage>
        <taxon>Bacteria</taxon>
        <taxon>Bacillati</taxon>
        <taxon>Actinomycetota</taxon>
        <taxon>Actinomycetes</taxon>
        <taxon>Streptosporangiales</taxon>
        <taxon>Thermomonosporaceae</taxon>
        <taxon>Actinomadura</taxon>
    </lineage>
</organism>
<keyword evidence="3" id="KW-1185">Reference proteome</keyword>
<evidence type="ECO:0000259" key="1">
    <source>
        <dbReference type="Pfam" id="PF08241"/>
    </source>
</evidence>
<accession>A0A3M2LWI7</accession>
<feature type="domain" description="Methyltransferase type 11" evidence="1">
    <location>
        <begin position="48"/>
        <end position="144"/>
    </location>
</feature>
<dbReference type="GO" id="GO:0008757">
    <property type="term" value="F:S-adenosylmethionine-dependent methyltransferase activity"/>
    <property type="evidence" value="ECO:0007669"/>
    <property type="project" value="InterPro"/>
</dbReference>
<dbReference type="AlphaFoldDB" id="A0A3M2LWI7"/>